<feature type="chain" id="PRO_5039541550" evidence="8">
    <location>
        <begin position="21"/>
        <end position="164"/>
    </location>
</feature>
<evidence type="ECO:0000256" key="3">
    <source>
        <dbReference type="ARBA" id="ARBA00022475"/>
    </source>
</evidence>
<keyword evidence="3" id="KW-1003">Cell membrane</keyword>
<keyword evidence="5 7" id="KW-1133">Transmembrane helix</keyword>
<evidence type="ECO:0000256" key="2">
    <source>
        <dbReference type="ARBA" id="ARBA00008570"/>
    </source>
</evidence>
<comment type="subcellular location">
    <subcellularLocation>
        <location evidence="1">Cell membrane</location>
        <topology evidence="1">Single-pass membrane protein</topology>
    </subcellularLocation>
</comment>
<dbReference type="GO" id="GO:0005886">
    <property type="term" value="C:plasma membrane"/>
    <property type="evidence" value="ECO:0007669"/>
    <property type="project" value="UniProtKB-SubCell"/>
</dbReference>
<keyword evidence="4 7" id="KW-0812">Transmembrane</keyword>
<dbReference type="Pfam" id="PF10661">
    <property type="entry name" value="EssA"/>
    <property type="match status" value="1"/>
</dbReference>
<evidence type="ECO:0000313" key="9">
    <source>
        <dbReference type="EMBL" id="KAB7708257.1"/>
    </source>
</evidence>
<protein>
    <submittedName>
        <fullName evidence="9">Type VII secretion protein EssA</fullName>
    </submittedName>
</protein>
<dbReference type="InterPro" id="IPR018920">
    <property type="entry name" value="EssA/YueC"/>
</dbReference>
<evidence type="ECO:0000256" key="6">
    <source>
        <dbReference type="ARBA" id="ARBA00023136"/>
    </source>
</evidence>
<sequence>MKTKFRAALPFILVLFFVNADPVLSAAGPAVQPNEYKKGEIEVETDDFHEGSLFEKKNKTPEEQKSITFDPPAASLDDSIHSHLFLGSQESNTIRSRAVKMNLFNGKPKELTVIKQTEENETGVALQQPKWLFIFIGFIMLSLIVYLFFVLVPKITNAETASKK</sequence>
<feature type="signal peptide" evidence="8">
    <location>
        <begin position="1"/>
        <end position="20"/>
    </location>
</feature>
<dbReference type="RefSeq" id="WP_152150242.1">
    <property type="nucleotide sequence ID" value="NZ_WEIO01000002.1"/>
</dbReference>
<evidence type="ECO:0000256" key="4">
    <source>
        <dbReference type="ARBA" id="ARBA00022692"/>
    </source>
</evidence>
<reference evidence="9 10" key="1">
    <citation type="submission" date="2019-10" db="EMBL/GenBank/DDBJ databases">
        <title>Bacillus aerolatum sp. nov., isolated from bioaerosol of sport playgrounds.</title>
        <authorList>
            <person name="Chen P."/>
            <person name="Zhang G."/>
        </authorList>
    </citation>
    <scope>NUCLEOTIDE SEQUENCE [LARGE SCALE GENOMIC DNA]</scope>
    <source>
        <strain evidence="9 10">CX253</strain>
    </source>
</reference>
<dbReference type="Proteomes" id="UP000429595">
    <property type="component" value="Unassembled WGS sequence"/>
</dbReference>
<feature type="transmembrane region" description="Helical" evidence="7">
    <location>
        <begin position="131"/>
        <end position="152"/>
    </location>
</feature>
<gene>
    <name evidence="9" type="primary">essA</name>
    <name evidence="9" type="ORF">F9802_06035</name>
</gene>
<evidence type="ECO:0000256" key="5">
    <source>
        <dbReference type="ARBA" id="ARBA00022989"/>
    </source>
</evidence>
<evidence type="ECO:0000256" key="1">
    <source>
        <dbReference type="ARBA" id="ARBA00004162"/>
    </source>
</evidence>
<dbReference type="AlphaFoldDB" id="A0A6I1FIK1"/>
<dbReference type="InterPro" id="IPR034026">
    <property type="entry name" value="EssA"/>
</dbReference>
<proteinExistence type="inferred from homology"/>
<keyword evidence="6 7" id="KW-0472">Membrane</keyword>
<keyword evidence="10" id="KW-1185">Reference proteome</keyword>
<organism evidence="9 10">
    <name type="scientific">Bacillus aerolatus</name>
    <dbReference type="NCBI Taxonomy" id="2653354"/>
    <lineage>
        <taxon>Bacteria</taxon>
        <taxon>Bacillati</taxon>
        <taxon>Bacillota</taxon>
        <taxon>Bacilli</taxon>
        <taxon>Bacillales</taxon>
        <taxon>Bacillaceae</taxon>
        <taxon>Bacillus</taxon>
    </lineage>
</organism>
<evidence type="ECO:0000313" key="10">
    <source>
        <dbReference type="Proteomes" id="UP000429595"/>
    </source>
</evidence>
<keyword evidence="8" id="KW-0732">Signal</keyword>
<dbReference type="NCBIfam" id="TIGR03927">
    <property type="entry name" value="T7SS_EssA_Firm"/>
    <property type="match status" value="1"/>
</dbReference>
<dbReference type="EMBL" id="WEIO01000002">
    <property type="protein sequence ID" value="KAB7708257.1"/>
    <property type="molecule type" value="Genomic_DNA"/>
</dbReference>
<comment type="caution">
    <text evidence="9">The sequence shown here is derived from an EMBL/GenBank/DDBJ whole genome shotgun (WGS) entry which is preliminary data.</text>
</comment>
<accession>A0A6I1FIK1</accession>
<evidence type="ECO:0000256" key="7">
    <source>
        <dbReference type="SAM" id="Phobius"/>
    </source>
</evidence>
<evidence type="ECO:0000256" key="8">
    <source>
        <dbReference type="SAM" id="SignalP"/>
    </source>
</evidence>
<comment type="similarity">
    <text evidence="2">Belongs to the EssA family.</text>
</comment>
<name>A0A6I1FIK1_9BACI</name>